<keyword evidence="2" id="KW-1185">Reference proteome</keyword>
<accession>A0ABS6FPQ4</accession>
<reference evidence="1 2" key="1">
    <citation type="submission" date="2021-06" db="EMBL/GenBank/DDBJ databases">
        <authorList>
            <person name="Sun Q."/>
            <person name="Li D."/>
        </authorList>
    </citation>
    <scope>NUCLEOTIDE SEQUENCE [LARGE SCALE GENOMIC DNA]</scope>
    <source>
        <strain evidence="1 2">MSJ-6</strain>
    </source>
</reference>
<organism evidence="1 2">
    <name type="scientific">Paenibacillus brevis</name>
    <dbReference type="NCBI Taxonomy" id="2841508"/>
    <lineage>
        <taxon>Bacteria</taxon>
        <taxon>Bacillati</taxon>
        <taxon>Bacillota</taxon>
        <taxon>Bacilli</taxon>
        <taxon>Bacillales</taxon>
        <taxon>Paenibacillaceae</taxon>
        <taxon>Paenibacillus</taxon>
    </lineage>
</organism>
<proteinExistence type="predicted"/>
<evidence type="ECO:0000313" key="2">
    <source>
        <dbReference type="Proteomes" id="UP000743001"/>
    </source>
</evidence>
<evidence type="ECO:0000313" key="1">
    <source>
        <dbReference type="EMBL" id="MBU5672204.1"/>
    </source>
</evidence>
<name>A0ABS6FPQ4_9BACL</name>
<sequence length="289" mass="34689">MIFVDIDPFERKSNIIKAHPEFNNIITLFDYYIKLIDRITDLINNTIVMFILKGKSYLYQHDHLESAMYTLKSIKECVNIGNFSDANILIRKLNDDLFFYLFVLELDNNHQIILSDQADKKELELFTKNLNFFIKWNNNNLKDFYISRHALSYIKKNKIVNDLINNYKLEEEWRIINKKLNNFVHNNGRKYCRQNYKILSSNEIDQVFIELRNKVSFILNIVVVLLVLIKPHYIMSIDHIMFLDSNMTPPEGSQYWIASFIQDFFDEHLNQYNPELKIFLKENTYMEIL</sequence>
<dbReference type="RefSeq" id="WP_216478735.1">
    <property type="nucleotide sequence ID" value="NZ_JAHLQJ010000007.1"/>
</dbReference>
<protein>
    <submittedName>
        <fullName evidence="1">Uncharacterized protein</fullName>
    </submittedName>
</protein>
<comment type="caution">
    <text evidence="1">The sequence shown here is derived from an EMBL/GenBank/DDBJ whole genome shotgun (WGS) entry which is preliminary data.</text>
</comment>
<dbReference type="EMBL" id="JAHLQJ010000007">
    <property type="protein sequence ID" value="MBU5672204.1"/>
    <property type="molecule type" value="Genomic_DNA"/>
</dbReference>
<dbReference type="Proteomes" id="UP000743001">
    <property type="component" value="Unassembled WGS sequence"/>
</dbReference>
<gene>
    <name evidence="1" type="ORF">KQJ23_10255</name>
</gene>